<protein>
    <submittedName>
        <fullName evidence="1">Uncharacterized protein</fullName>
    </submittedName>
</protein>
<evidence type="ECO:0000313" key="1">
    <source>
        <dbReference type="EMBL" id="KHJ79362.1"/>
    </source>
</evidence>
<organism evidence="1 2">
    <name type="scientific">Oesophagostomum dentatum</name>
    <name type="common">Nodular worm</name>
    <dbReference type="NCBI Taxonomy" id="61180"/>
    <lineage>
        <taxon>Eukaryota</taxon>
        <taxon>Metazoa</taxon>
        <taxon>Ecdysozoa</taxon>
        <taxon>Nematoda</taxon>
        <taxon>Chromadorea</taxon>
        <taxon>Rhabditida</taxon>
        <taxon>Rhabditina</taxon>
        <taxon>Rhabditomorpha</taxon>
        <taxon>Strongyloidea</taxon>
        <taxon>Strongylidae</taxon>
        <taxon>Oesophagostomum</taxon>
    </lineage>
</organism>
<sequence length="70" mass="7987">MLSKGILEADNRTNIQFANKAVIDMITDLLMKWNYGLVKNSFPSTEPKKAEFVPPVRSIYFDPTMNEVHA</sequence>
<gene>
    <name evidence="1" type="ORF">OESDEN_20991</name>
</gene>
<reference evidence="1 2" key="1">
    <citation type="submission" date="2014-03" db="EMBL/GenBank/DDBJ databases">
        <title>Draft genome of the hookworm Oesophagostomum dentatum.</title>
        <authorList>
            <person name="Mitreva M."/>
        </authorList>
    </citation>
    <scope>NUCLEOTIDE SEQUENCE [LARGE SCALE GENOMIC DNA]</scope>
    <source>
        <strain evidence="1 2">OD-Hann</strain>
    </source>
</reference>
<evidence type="ECO:0000313" key="2">
    <source>
        <dbReference type="Proteomes" id="UP000053660"/>
    </source>
</evidence>
<accession>A0A0B1S758</accession>
<keyword evidence="2" id="KW-1185">Reference proteome</keyword>
<dbReference type="OrthoDB" id="275996at2759"/>
<dbReference type="AlphaFoldDB" id="A0A0B1S758"/>
<dbReference type="Proteomes" id="UP000053660">
    <property type="component" value="Unassembled WGS sequence"/>
</dbReference>
<proteinExistence type="predicted"/>
<dbReference type="EMBL" id="KN605391">
    <property type="protein sequence ID" value="KHJ79362.1"/>
    <property type="molecule type" value="Genomic_DNA"/>
</dbReference>
<name>A0A0B1S758_OESDE</name>